<sequence>MSTEEFLHGIEVVQLNDGIRPIKTRRSAVIGVIGTAPGADNAVFPLNVPVLVLADRVKAAKLGLTGTLPLAMKGIFDQVGAVVVVLRVAASDDVGTALANVIGGVSTTTGKRTGLPAFFESQARLGVSPKILIAPGFTQNKAIVDYMAVIANRLRAMVIKDGPSTTDSAAIAARNQYGSKRVVMYDPDIYSFDTVIGGDISSPSSAHIAGAWARNDAERGFHFSPSNFEVFGITGFDRSIDYQFGERDCSANFLNSNCVNTIIKDQGNRLWGNSTCSGDPLWQPIKRVRVSDMINESIQYAHKWAVDQNVTKNFVEAVVEGVNLYLRHLSSPHVGVLMPGAKCWADKYYNTYDQLAQGNVRFDFDWCEPATAEHITMASHWNGTLLEEAFA</sequence>
<feature type="domain" description="Tail sheath protein Gp18-like" evidence="4">
    <location>
        <begin position="29"/>
        <end position="88"/>
    </location>
</feature>
<dbReference type="InterPro" id="IPR052042">
    <property type="entry name" value="Tail_sheath_structural"/>
</dbReference>
<dbReference type="InterPro" id="IPR020287">
    <property type="entry name" value="Tail_sheath_C"/>
</dbReference>
<name>A0A345DE55_9BURK</name>
<evidence type="ECO:0000259" key="3">
    <source>
        <dbReference type="Pfam" id="PF17482"/>
    </source>
</evidence>
<accession>A0A345DE55</accession>
<protein>
    <submittedName>
        <fullName evidence="5">Prophage major tail sheath protein</fullName>
    </submittedName>
</protein>
<evidence type="ECO:0000259" key="4">
    <source>
        <dbReference type="Pfam" id="PF22671"/>
    </source>
</evidence>
<dbReference type="RefSeq" id="WP_114563696.1">
    <property type="nucleotide sequence ID" value="NZ_CP031124.1"/>
</dbReference>
<dbReference type="Proteomes" id="UP000252182">
    <property type="component" value="Chromosome"/>
</dbReference>
<dbReference type="InterPro" id="IPR035089">
    <property type="entry name" value="Phage_sheath_subtilisin"/>
</dbReference>
<evidence type="ECO:0000313" key="6">
    <source>
        <dbReference type="Proteomes" id="UP000252182"/>
    </source>
</evidence>
<dbReference type="PANTHER" id="PTHR35861:SF1">
    <property type="entry name" value="PHAGE TAIL SHEATH PROTEIN"/>
    <property type="match status" value="1"/>
</dbReference>
<keyword evidence="6" id="KW-1185">Reference proteome</keyword>
<evidence type="ECO:0000313" key="5">
    <source>
        <dbReference type="EMBL" id="AXF86643.1"/>
    </source>
</evidence>
<gene>
    <name evidence="5" type="primary">gpFI</name>
    <name evidence="5" type="ORF">DTO96_102398</name>
</gene>
<proteinExistence type="inferred from homology"/>
<feature type="domain" description="Tail sheath protein C-terminal" evidence="3">
    <location>
        <begin position="279"/>
        <end position="376"/>
    </location>
</feature>
<organism evidence="5 6">
    <name type="scientific">Ephemeroptericola cinctiostellae</name>
    <dbReference type="NCBI Taxonomy" id="2268024"/>
    <lineage>
        <taxon>Bacteria</taxon>
        <taxon>Pseudomonadati</taxon>
        <taxon>Pseudomonadota</taxon>
        <taxon>Betaproteobacteria</taxon>
        <taxon>Burkholderiales</taxon>
        <taxon>Burkholderiaceae</taxon>
        <taxon>Ephemeroptericola</taxon>
    </lineage>
</organism>
<reference evidence="6" key="1">
    <citation type="submission" date="2018-07" db="EMBL/GenBank/DDBJ databases">
        <authorList>
            <person name="Kim H."/>
        </authorList>
    </citation>
    <scope>NUCLEOTIDE SEQUENCE [LARGE SCALE GENOMIC DNA]</scope>
    <source>
        <strain evidence="6">F02</strain>
    </source>
</reference>
<dbReference type="OrthoDB" id="9767864at2"/>
<dbReference type="Pfam" id="PF17482">
    <property type="entry name" value="Phage_sheath_1C"/>
    <property type="match status" value="1"/>
</dbReference>
<dbReference type="Pfam" id="PF22671">
    <property type="entry name" value="Gp18_domIII_N"/>
    <property type="match status" value="1"/>
</dbReference>
<dbReference type="Pfam" id="PF04984">
    <property type="entry name" value="Phage_sheath_1"/>
    <property type="match status" value="1"/>
</dbReference>
<evidence type="ECO:0000259" key="2">
    <source>
        <dbReference type="Pfam" id="PF04984"/>
    </source>
</evidence>
<evidence type="ECO:0000256" key="1">
    <source>
        <dbReference type="ARBA" id="ARBA00008005"/>
    </source>
</evidence>
<feature type="domain" description="Tail sheath protein subtilisin-like" evidence="2">
    <location>
        <begin position="122"/>
        <end position="276"/>
    </location>
</feature>
<dbReference type="EMBL" id="CP031124">
    <property type="protein sequence ID" value="AXF86643.1"/>
    <property type="molecule type" value="Genomic_DNA"/>
</dbReference>
<dbReference type="Gene3D" id="3.40.50.11780">
    <property type="match status" value="1"/>
</dbReference>
<comment type="similarity">
    <text evidence="1">Belongs to the myoviridae tail sheath protein family.</text>
</comment>
<dbReference type="KEGG" id="hyf:DTO96_102398"/>
<dbReference type="InterPro" id="IPR054564">
    <property type="entry name" value="Gp18_domIII_N"/>
</dbReference>
<dbReference type="AlphaFoldDB" id="A0A345DE55"/>
<dbReference type="PANTHER" id="PTHR35861">
    <property type="match status" value="1"/>
</dbReference>